<organism evidence="1 2">
    <name type="scientific">Cuspidothrix issatschenkoi CHARLIE-1</name>
    <dbReference type="NCBI Taxonomy" id="2052836"/>
    <lineage>
        <taxon>Bacteria</taxon>
        <taxon>Bacillati</taxon>
        <taxon>Cyanobacteriota</taxon>
        <taxon>Cyanophyceae</taxon>
        <taxon>Nostocales</taxon>
        <taxon>Aphanizomenonaceae</taxon>
        <taxon>Cuspidothrix</taxon>
    </lineage>
</organism>
<name>A0A2S6CS31_9CYAN</name>
<reference evidence="1 2" key="1">
    <citation type="submission" date="2018-02" db="EMBL/GenBank/DDBJ databases">
        <title>Discovery of a pederin family compound in a non-symbiotic bloom-forming cyanobacterium.</title>
        <authorList>
            <person name="Kust A."/>
            <person name="Mares J."/>
            <person name="Jokela J."/>
            <person name="Urajova P."/>
            <person name="Hajek J."/>
            <person name="Saurav K."/>
            <person name="Voracova K."/>
            <person name="Fewer D.P."/>
            <person name="Haapaniemi E."/>
            <person name="Permi P."/>
            <person name="Rehakova K."/>
            <person name="Sivonen K."/>
            <person name="Hrouzek P."/>
        </authorList>
    </citation>
    <scope>NUCLEOTIDE SEQUENCE [LARGE SCALE GENOMIC DNA]</scope>
    <source>
        <strain evidence="1 2">CHARLIE-1</strain>
    </source>
</reference>
<dbReference type="AlphaFoldDB" id="A0A2S6CS31"/>
<evidence type="ECO:0000313" key="2">
    <source>
        <dbReference type="Proteomes" id="UP000239589"/>
    </source>
</evidence>
<comment type="caution">
    <text evidence="1">The sequence shown here is derived from an EMBL/GenBank/DDBJ whole genome shotgun (WGS) entry which is preliminary data.</text>
</comment>
<protein>
    <submittedName>
        <fullName evidence="1">Uncharacterized protein</fullName>
    </submittedName>
</protein>
<proteinExistence type="predicted"/>
<dbReference type="Proteomes" id="UP000239589">
    <property type="component" value="Unassembled WGS sequence"/>
</dbReference>
<dbReference type="RefSeq" id="WP_104388671.1">
    <property type="nucleotide sequence ID" value="NZ_PGEM01000118.1"/>
</dbReference>
<evidence type="ECO:0000313" key="1">
    <source>
        <dbReference type="EMBL" id="PPJ62430.1"/>
    </source>
</evidence>
<keyword evidence="2" id="KW-1185">Reference proteome</keyword>
<sequence>MQVTIDLPDKFTTKIINQWSNLPQKILNNLVLEAFRERLIDFDELKDLLNFPAETELKEFLIQNNILHSAGLLNLYGACADIDFATDDDLIEVINEK</sequence>
<gene>
    <name evidence="1" type="ORF">CUN59_15420</name>
</gene>
<dbReference type="EMBL" id="PGEM01000118">
    <property type="protein sequence ID" value="PPJ62430.1"/>
    <property type="molecule type" value="Genomic_DNA"/>
</dbReference>
<dbReference type="OrthoDB" id="531849at2"/>
<accession>A0A2S6CS31</accession>